<evidence type="ECO:0000256" key="1">
    <source>
        <dbReference type="SAM" id="MobiDB-lite"/>
    </source>
</evidence>
<feature type="compositionally biased region" description="Basic and acidic residues" evidence="1">
    <location>
        <begin position="320"/>
        <end position="343"/>
    </location>
</feature>
<feature type="compositionally biased region" description="Basic and acidic residues" evidence="1">
    <location>
        <begin position="380"/>
        <end position="405"/>
    </location>
</feature>
<protein>
    <submittedName>
        <fullName evidence="3">Uncharacterized protein</fullName>
    </submittedName>
</protein>
<evidence type="ECO:0000256" key="2">
    <source>
        <dbReference type="SAM" id="Phobius"/>
    </source>
</evidence>
<organism evidence="3 4">
    <name type="scientific">Natronomicrosphaera hydrolytica</name>
    <dbReference type="NCBI Taxonomy" id="3242702"/>
    <lineage>
        <taxon>Bacteria</taxon>
        <taxon>Pseudomonadati</taxon>
        <taxon>Planctomycetota</taxon>
        <taxon>Phycisphaerae</taxon>
        <taxon>Phycisphaerales</taxon>
        <taxon>Phycisphaeraceae</taxon>
        <taxon>Natronomicrosphaera</taxon>
    </lineage>
</organism>
<keyword evidence="2" id="KW-1133">Transmembrane helix</keyword>
<feature type="compositionally biased region" description="Low complexity" evidence="1">
    <location>
        <begin position="346"/>
        <end position="369"/>
    </location>
</feature>
<accession>A0ABV4U0Y1</accession>
<dbReference type="EMBL" id="JBGUBD010000001">
    <property type="protein sequence ID" value="MFA9476830.1"/>
    <property type="molecule type" value="Genomic_DNA"/>
</dbReference>
<evidence type="ECO:0000313" key="4">
    <source>
        <dbReference type="Proteomes" id="UP001575105"/>
    </source>
</evidence>
<feature type="compositionally biased region" description="Basic and acidic residues" evidence="1">
    <location>
        <begin position="431"/>
        <end position="440"/>
    </location>
</feature>
<keyword evidence="2" id="KW-0812">Transmembrane</keyword>
<name>A0ABV4U0Y1_9BACT</name>
<evidence type="ECO:0000313" key="3">
    <source>
        <dbReference type="EMBL" id="MFA9476830.1"/>
    </source>
</evidence>
<sequence>MKTKDAGFIQKHVEKVVLGAGALFLLVIAAYIFIGNPYAVEVSGERVSPREAEARLLTQANQLEQRLRADDGLEATISQRDIPSYAGDFRERIFQQVIGVDRYAIALNMPGLGEGTLAEREAPDPFYVPRPQIPDEPIARASYGVLGEVEDRNVQERLNRFMVDNQTRDFRAVSVSAEFDMDAFARRLQSQAPPGYQQLPEGWWRAMNGIAGVYLQREERDPVTGEWGNRQIIDPLPTQVAYGAEGENRRWDVEEADRAVARIRQNQMRIIQPEFVPMVGPTVWLPPDQSPRELSGEEQRELNRINEQIQTIQNRIDGWERTLRRQGHETPSEQLERGRRIDFDQADPQRGAQQQRDARARQQQQRQQRGMNEFDDMGFEDPRDNRRDRQRQQQDRGRSDEEPRLYRQVVTEMGRIRDLERQRDELYGITRDDDDRDRRGRQQQQWQDDAMFGEFDDFGEFGEFGPGMDPRGGDPRGNQRRGRDAGEALSGEIQVWAHDLTAEPGRTYRYRVIVTVLNPLFQQRRLHPEQQEEYFNRIALWPEQDELESAEASNWSSPVTLDPEHYFFLVEGSPSREEAKVEVWRLFRGQWHFEEFDVRPGDIIGGETRIDGQTVSMRVDAMLVDLVSVSEGTSSGSGARMIYMDQETNLIGERVADEDRDSDHRIRLRNELDRTAELADRSAGR</sequence>
<reference evidence="3 4" key="1">
    <citation type="submission" date="2024-08" db="EMBL/GenBank/DDBJ databases">
        <title>Whole-genome sequencing of halo(alkali)philic microorganisms from hypersaline lakes.</title>
        <authorList>
            <person name="Sorokin D.Y."/>
            <person name="Merkel A.Y."/>
            <person name="Messina E."/>
            <person name="Yakimov M."/>
        </authorList>
    </citation>
    <scope>NUCLEOTIDE SEQUENCE [LARGE SCALE GENOMIC DNA]</scope>
    <source>
        <strain evidence="3 4">AB-hyl4</strain>
    </source>
</reference>
<gene>
    <name evidence="3" type="ORF">ACERK3_00855</name>
</gene>
<feature type="region of interest" description="Disordered" evidence="1">
    <location>
        <begin position="320"/>
        <end position="409"/>
    </location>
</feature>
<feature type="transmembrane region" description="Helical" evidence="2">
    <location>
        <begin position="16"/>
        <end position="34"/>
    </location>
</feature>
<proteinExistence type="predicted"/>
<feature type="compositionally biased region" description="Low complexity" evidence="1">
    <location>
        <begin position="442"/>
        <end position="453"/>
    </location>
</feature>
<dbReference type="RefSeq" id="WP_425343756.1">
    <property type="nucleotide sequence ID" value="NZ_JBGUBD010000001.1"/>
</dbReference>
<comment type="caution">
    <text evidence="3">The sequence shown here is derived from an EMBL/GenBank/DDBJ whole genome shotgun (WGS) entry which is preliminary data.</text>
</comment>
<feature type="region of interest" description="Disordered" evidence="1">
    <location>
        <begin position="431"/>
        <end position="486"/>
    </location>
</feature>
<keyword evidence="2" id="KW-0472">Membrane</keyword>
<keyword evidence="4" id="KW-1185">Reference proteome</keyword>
<dbReference type="Proteomes" id="UP001575105">
    <property type="component" value="Unassembled WGS sequence"/>
</dbReference>